<dbReference type="Gene3D" id="3.30.1460.30">
    <property type="entry name" value="YgaC/TfoX-N like chaperone"/>
    <property type="match status" value="1"/>
</dbReference>
<gene>
    <name evidence="2" type="ORF">VZC37_16510</name>
</gene>
<dbReference type="EMBL" id="JAZDUF010000004">
    <property type="protein sequence ID" value="MEE3851946.1"/>
    <property type="molecule type" value="Genomic_DNA"/>
</dbReference>
<dbReference type="Pfam" id="PF04993">
    <property type="entry name" value="TfoX_N"/>
    <property type="match status" value="1"/>
</dbReference>
<dbReference type="InterPro" id="IPR007076">
    <property type="entry name" value="TfoX_N"/>
</dbReference>
<feature type="domain" description="TfoX N-terminal" evidence="1">
    <location>
        <begin position="20"/>
        <end position="100"/>
    </location>
</feature>
<reference evidence="2 3" key="1">
    <citation type="submission" date="2024-01" db="EMBL/GenBank/DDBJ databases">
        <title>Draft genome sequence of Gordonia sp. LSe1-13.</title>
        <authorList>
            <person name="Suphannarot A."/>
            <person name="Mingma R."/>
        </authorList>
    </citation>
    <scope>NUCLEOTIDE SEQUENCE [LARGE SCALE GENOMIC DNA]</scope>
    <source>
        <strain evidence="2 3">LSe1-13</strain>
    </source>
</reference>
<dbReference type="RefSeq" id="WP_330433644.1">
    <property type="nucleotide sequence ID" value="NZ_JAZDUF010000004.1"/>
</dbReference>
<name>A0ABU7MHB0_9ACTN</name>
<protein>
    <submittedName>
        <fullName evidence="2">TfoX/Sxy family protein</fullName>
    </submittedName>
</protein>
<comment type="caution">
    <text evidence="2">The sequence shown here is derived from an EMBL/GenBank/DDBJ whole genome shotgun (WGS) entry which is preliminary data.</text>
</comment>
<evidence type="ECO:0000313" key="3">
    <source>
        <dbReference type="Proteomes" id="UP001347146"/>
    </source>
</evidence>
<sequence length="110" mass="12205">MAYDLDLAYRIRGMLSEECGVDEKSMFGGLAFLINGNMALAASGQGGIMVRVPPEDTEGLLAFDNTEPMVMSGHELRGWLRVSKDGIRTERQLQRWVTLGSDYARKLPPK</sequence>
<dbReference type="Proteomes" id="UP001347146">
    <property type="component" value="Unassembled WGS sequence"/>
</dbReference>
<dbReference type="SUPFAM" id="SSF159894">
    <property type="entry name" value="YgaC/TfoX-N like"/>
    <property type="match status" value="1"/>
</dbReference>
<proteinExistence type="predicted"/>
<evidence type="ECO:0000259" key="1">
    <source>
        <dbReference type="Pfam" id="PF04993"/>
    </source>
</evidence>
<evidence type="ECO:0000313" key="2">
    <source>
        <dbReference type="EMBL" id="MEE3851946.1"/>
    </source>
</evidence>
<accession>A0ABU7MHB0</accession>
<keyword evidence="3" id="KW-1185">Reference proteome</keyword>
<organism evidence="2 3">
    <name type="scientific">Gordonia sesuvii</name>
    <dbReference type="NCBI Taxonomy" id="3116777"/>
    <lineage>
        <taxon>Bacteria</taxon>
        <taxon>Bacillati</taxon>
        <taxon>Actinomycetota</taxon>
        <taxon>Actinomycetes</taxon>
        <taxon>Mycobacteriales</taxon>
        <taxon>Gordoniaceae</taxon>
        <taxon>Gordonia</taxon>
    </lineage>
</organism>